<dbReference type="PROSITE" id="PS51892">
    <property type="entry name" value="SUBTILASE"/>
    <property type="match status" value="1"/>
</dbReference>
<dbReference type="Gene3D" id="2.60.120.380">
    <property type="match status" value="1"/>
</dbReference>
<evidence type="ECO:0000313" key="9">
    <source>
        <dbReference type="EMBL" id="RFZ85932.1"/>
    </source>
</evidence>
<dbReference type="InterPro" id="IPR045474">
    <property type="entry name" value="GEVED"/>
</dbReference>
<dbReference type="AlphaFoldDB" id="A0A3E2NY70"/>
<organism evidence="9 10">
    <name type="scientific">Mucilaginibacter terrenus</name>
    <dbReference type="NCBI Taxonomy" id="2482727"/>
    <lineage>
        <taxon>Bacteria</taxon>
        <taxon>Pseudomonadati</taxon>
        <taxon>Bacteroidota</taxon>
        <taxon>Sphingobacteriia</taxon>
        <taxon>Sphingobacteriales</taxon>
        <taxon>Sphingobacteriaceae</taxon>
        <taxon>Mucilaginibacter</taxon>
    </lineage>
</organism>
<feature type="domain" description="GEVED" evidence="8">
    <location>
        <begin position="655"/>
        <end position="732"/>
    </location>
</feature>
<gene>
    <name evidence="9" type="ORF">DYU05_10205</name>
</gene>
<feature type="signal peptide" evidence="5">
    <location>
        <begin position="1"/>
        <end position="23"/>
    </location>
</feature>
<dbReference type="Pfam" id="PF20009">
    <property type="entry name" value="GEVED"/>
    <property type="match status" value="1"/>
</dbReference>
<evidence type="ECO:0000256" key="3">
    <source>
        <dbReference type="ARBA" id="ARBA00022825"/>
    </source>
</evidence>
<keyword evidence="5" id="KW-0732">Signal</keyword>
<dbReference type="PROSITE" id="PS00138">
    <property type="entry name" value="SUBTILASE_SER"/>
    <property type="match status" value="1"/>
</dbReference>
<feature type="active site" description="Charge relay system" evidence="4">
    <location>
        <position position="384"/>
    </location>
</feature>
<dbReference type="EMBL" id="QWDE01000001">
    <property type="protein sequence ID" value="RFZ85932.1"/>
    <property type="molecule type" value="Genomic_DNA"/>
</dbReference>
<keyword evidence="2 4" id="KW-0378">Hydrolase</keyword>
<evidence type="ECO:0000256" key="4">
    <source>
        <dbReference type="PROSITE-ProRule" id="PRU01240"/>
    </source>
</evidence>
<dbReference type="NCBIfam" id="TIGR04183">
    <property type="entry name" value="Por_Secre_tail"/>
    <property type="match status" value="1"/>
</dbReference>
<keyword evidence="10" id="KW-1185">Reference proteome</keyword>
<keyword evidence="1 4" id="KW-0645">Protease</keyword>
<feature type="active site" description="Charge relay system" evidence="4">
    <location>
        <position position="131"/>
    </location>
</feature>
<evidence type="ECO:0000256" key="2">
    <source>
        <dbReference type="ARBA" id="ARBA00022801"/>
    </source>
</evidence>
<dbReference type="GO" id="GO:0006508">
    <property type="term" value="P:proteolysis"/>
    <property type="evidence" value="ECO:0007669"/>
    <property type="project" value="UniProtKB-KW"/>
</dbReference>
<evidence type="ECO:0000256" key="1">
    <source>
        <dbReference type="ARBA" id="ARBA00022670"/>
    </source>
</evidence>
<dbReference type="Pfam" id="PF00082">
    <property type="entry name" value="Peptidase_S8"/>
    <property type="match status" value="1"/>
</dbReference>
<dbReference type="InterPro" id="IPR023828">
    <property type="entry name" value="Peptidase_S8_Ser-AS"/>
</dbReference>
<evidence type="ECO:0000256" key="5">
    <source>
        <dbReference type="SAM" id="SignalP"/>
    </source>
</evidence>
<dbReference type="Gene3D" id="3.40.50.200">
    <property type="entry name" value="Peptidase S8/S53 domain"/>
    <property type="match status" value="1"/>
</dbReference>
<dbReference type="InterPro" id="IPR026444">
    <property type="entry name" value="Secre_tail"/>
</dbReference>
<comment type="caution">
    <text evidence="9">The sequence shown here is derived from an EMBL/GenBank/DDBJ whole genome shotgun (WGS) entry which is preliminary data.</text>
</comment>
<feature type="active site" description="Charge relay system" evidence="4">
    <location>
        <position position="158"/>
    </location>
</feature>
<dbReference type="GO" id="GO:0004252">
    <property type="term" value="F:serine-type endopeptidase activity"/>
    <property type="evidence" value="ECO:0007669"/>
    <property type="project" value="UniProtKB-UniRule"/>
</dbReference>
<comment type="similarity">
    <text evidence="4">Belongs to the peptidase S8 family.</text>
</comment>
<feature type="domain" description="Secretion system C-terminal sorting" evidence="7">
    <location>
        <begin position="1170"/>
        <end position="1246"/>
    </location>
</feature>
<dbReference type="InterPro" id="IPR036852">
    <property type="entry name" value="Peptidase_S8/S53_dom_sf"/>
</dbReference>
<evidence type="ECO:0000259" key="6">
    <source>
        <dbReference type="Pfam" id="PF00082"/>
    </source>
</evidence>
<dbReference type="SUPFAM" id="SSF52743">
    <property type="entry name" value="Subtilisin-like"/>
    <property type="match status" value="1"/>
</dbReference>
<dbReference type="InterPro" id="IPR000209">
    <property type="entry name" value="Peptidase_S8/S53_dom"/>
</dbReference>
<proteinExistence type="inferred from homology"/>
<accession>A0A3E2NY70</accession>
<dbReference type="InterPro" id="IPR008979">
    <property type="entry name" value="Galactose-bd-like_sf"/>
</dbReference>
<feature type="domain" description="Peptidase S8/S53" evidence="6">
    <location>
        <begin position="150"/>
        <end position="438"/>
    </location>
</feature>
<sequence length="1248" mass="130312">MGKLYTACLSAFLILCCVAPAIAQKQTVDAAGKQELDRIAIQANQAYTTGRQKALSLAASKGWPLIAYTKGGNVKVLQGVNKLGFPVYLVTHNNTIAAATTGTNLVQPGGALGLNLSGSSAAVNNKLAIWDGGSVYTAHQEFAGKTITIKDGAAVLDHSTHVAGTMIAKGVYGPAKGMAFNTPVLNSWDFNNDVSEMGTAAKDLLLSNHSYGDVAGWDYNSGQNRWEWYGLPGDTVDYNFGFYDARVQSFDQVAYNAPYYLIVESAGNSRGSTGPAVGDTYYGFATRTNPALINKGPRPAGISNNDGFDAISTTGNAKNILTVGSIAPLPNGPVNRTDLVTSYFSSWGPTDDGRIKPDLVGDGENVVSTGVTSPTTYLTLSGTSMSAPNVTGSLYLLQEYYAQKNSNSFMRAATLKGLACHTAFDGGNIGPDYKYGWGLLNMRAAAQAITDNGTKSLISERTLTQGQTQTLSVTASGIGPLAVTISWTDPAGTPTADGIINSRTPKLVNDLDIRISDGNTTYNAWVLNPNNPGAAATTGDNIRDNVEQVYIANATPGKTYTVTVSHKGTLLSGSQAYSLIATGIGGAAYCASAPSSNADSRINNFTLSNVNNTPAPGCTSYSLLTTPPMLLEQGKTYPFSITLGTCGNNFAKAAKIFADWNGNGTFDADELIATTPVITATGEYTGTITVPLSVIPGNSGLLRVVLTETSDPTAITACGSYAKGETQDYLVQFVKPTTDAGVTVIVNAADGSSCAGSTSPVIRLKNYGSANISNIPVTVTVTSPNNTTVVFNEVYTGTITPLDEVEFVLAGKFNTLAGANYNIAAETHLNGDPITGNDKATGTIAISLPPALGALSAYLCSNTGNYLLNGTGDGQILWYKSPADALPVAFGPIATVPGTAGNGTFYAGLNDFSGTVGPATKNVFSAGGYNQFSPSVSVYTNVPVVLQTARMYFGNSGKLTITATNSSGQAVSTVVVNAAATRGTPGPGAQTNDPADQGIVVPLNLTLPTAGTYTISLAYDANVTVYRNNGGVTGYPFKIGGIFSILGNDALSPTNTNDSTYYKGFYYYFYDLKVKSLGCPSAARLPTVVNKPVITQNGFDLVSNFTDGNQWFLDGKAIEGATGKTFTPVQSGSYYVEVAFNGGCTSRSDEYRYALVAKNPDTSTDIGLTLFPVPAINNLNVVFVAKEAGTAKVEIITTSGQPVYTQSQSISAGNFSTSINTSRQLPGTYVLKVTLGNKVYSKKVIIVK</sequence>
<protein>
    <submittedName>
        <fullName evidence="9">T9SS C-terminal target domain-containing protein</fullName>
    </submittedName>
</protein>
<dbReference type="SUPFAM" id="SSF49785">
    <property type="entry name" value="Galactose-binding domain-like"/>
    <property type="match status" value="1"/>
</dbReference>
<keyword evidence="3 4" id="KW-0720">Serine protease</keyword>
<name>A0A3E2NY70_9SPHI</name>
<dbReference type="RefSeq" id="WP_117382828.1">
    <property type="nucleotide sequence ID" value="NZ_QWDE01000001.1"/>
</dbReference>
<dbReference type="Proteomes" id="UP000260823">
    <property type="component" value="Unassembled WGS sequence"/>
</dbReference>
<dbReference type="OrthoDB" id="9792152at2"/>
<evidence type="ECO:0000313" key="10">
    <source>
        <dbReference type="Proteomes" id="UP000260823"/>
    </source>
</evidence>
<evidence type="ECO:0000259" key="8">
    <source>
        <dbReference type="Pfam" id="PF20009"/>
    </source>
</evidence>
<evidence type="ECO:0000259" key="7">
    <source>
        <dbReference type="Pfam" id="PF18962"/>
    </source>
</evidence>
<reference evidence="9 10" key="1">
    <citation type="submission" date="2018-08" db="EMBL/GenBank/DDBJ databases">
        <title>Mucilaginibacter terrae sp. nov., isolated from manganese diggings.</title>
        <authorList>
            <person name="Huang Y."/>
            <person name="Zhou Z."/>
        </authorList>
    </citation>
    <scope>NUCLEOTIDE SEQUENCE [LARGE SCALE GENOMIC DNA]</scope>
    <source>
        <strain evidence="9 10">ZH6</strain>
    </source>
</reference>
<dbReference type="Pfam" id="PF18962">
    <property type="entry name" value="Por_Secre_tail"/>
    <property type="match status" value="1"/>
</dbReference>
<feature type="chain" id="PRO_5017548811" evidence="5">
    <location>
        <begin position="24"/>
        <end position="1248"/>
    </location>
</feature>